<feature type="compositionally biased region" description="Acidic residues" evidence="11">
    <location>
        <begin position="107"/>
        <end position="121"/>
    </location>
</feature>
<sequence>MGRKKSSRKPVKKVVQKLDTSFNCLFCNHEKSIICTLDKKNNLGSLYCKICGQNFQTTINSLSKPVDVYTDWYDATEEVNKGHAGSDSDDEGAGYDETTERAKDSNFIEDDDEEDDGDYSD</sequence>
<evidence type="ECO:0000256" key="10">
    <source>
        <dbReference type="RuleBase" id="RU364033"/>
    </source>
</evidence>
<dbReference type="RefSeq" id="XP_019038065.1">
    <property type="nucleotide sequence ID" value="XM_019184885.1"/>
</dbReference>
<dbReference type="GO" id="GO:0008023">
    <property type="term" value="C:transcription elongation factor complex"/>
    <property type="evidence" value="ECO:0007669"/>
    <property type="project" value="EnsemblFungi"/>
</dbReference>
<gene>
    <name evidence="12" type="ORF">WICANDRAFT_79403</name>
</gene>
<dbReference type="Pfam" id="PF05129">
    <property type="entry name" value="Zn_ribbon_Elf1"/>
    <property type="match status" value="1"/>
</dbReference>
<keyword evidence="5 10" id="KW-0863">Zinc-finger</keyword>
<dbReference type="EMBL" id="KV454211">
    <property type="protein sequence ID" value="ODQ58858.1"/>
    <property type="molecule type" value="Genomic_DNA"/>
</dbReference>
<evidence type="ECO:0000256" key="1">
    <source>
        <dbReference type="ARBA" id="ARBA00003357"/>
    </source>
</evidence>
<evidence type="ECO:0000256" key="3">
    <source>
        <dbReference type="ARBA" id="ARBA00009730"/>
    </source>
</evidence>
<name>A0A1E3P0K9_WICAA</name>
<dbReference type="InterPro" id="IPR007808">
    <property type="entry name" value="Elf1"/>
</dbReference>
<proteinExistence type="inferred from homology"/>
<comment type="subcellular location">
    <subcellularLocation>
        <location evidence="2 10">Nucleus</location>
    </subcellularLocation>
</comment>
<comment type="function">
    <text evidence="1 10">Transcription elongation factor implicated in the maintenance of proper chromatin structure in actively transcribed regions.</text>
</comment>
<evidence type="ECO:0000256" key="4">
    <source>
        <dbReference type="ARBA" id="ARBA00022723"/>
    </source>
</evidence>
<reference evidence="12 13" key="1">
    <citation type="journal article" date="2016" name="Proc. Natl. Acad. Sci. U.S.A.">
        <title>Comparative genomics of biotechnologically important yeasts.</title>
        <authorList>
            <person name="Riley R."/>
            <person name="Haridas S."/>
            <person name="Wolfe K.H."/>
            <person name="Lopes M.R."/>
            <person name="Hittinger C.T."/>
            <person name="Goeker M."/>
            <person name="Salamov A.A."/>
            <person name="Wisecaver J.H."/>
            <person name="Long T.M."/>
            <person name="Calvey C.H."/>
            <person name="Aerts A.L."/>
            <person name="Barry K.W."/>
            <person name="Choi C."/>
            <person name="Clum A."/>
            <person name="Coughlan A.Y."/>
            <person name="Deshpande S."/>
            <person name="Douglass A.P."/>
            <person name="Hanson S.J."/>
            <person name="Klenk H.-P."/>
            <person name="LaButti K.M."/>
            <person name="Lapidus A."/>
            <person name="Lindquist E.A."/>
            <person name="Lipzen A.M."/>
            <person name="Meier-Kolthoff J.P."/>
            <person name="Ohm R.A."/>
            <person name="Otillar R.P."/>
            <person name="Pangilinan J.L."/>
            <person name="Peng Y."/>
            <person name="Rokas A."/>
            <person name="Rosa C.A."/>
            <person name="Scheuner C."/>
            <person name="Sibirny A.A."/>
            <person name="Slot J.C."/>
            <person name="Stielow J.B."/>
            <person name="Sun H."/>
            <person name="Kurtzman C.P."/>
            <person name="Blackwell M."/>
            <person name="Grigoriev I.V."/>
            <person name="Jeffries T.W."/>
        </authorList>
    </citation>
    <scope>NUCLEOTIDE SEQUENCE [LARGE SCALE GENOMIC DNA]</scope>
    <source>
        <strain evidence="13">ATCC 58044 / CBS 1984 / NCYC 433 / NRRL Y-366-8</strain>
    </source>
</reference>
<keyword evidence="6 10" id="KW-0862">Zinc</keyword>
<dbReference type="InterPro" id="IPR038567">
    <property type="entry name" value="T_Elf1_sf"/>
</dbReference>
<evidence type="ECO:0000256" key="7">
    <source>
        <dbReference type="ARBA" id="ARBA00023015"/>
    </source>
</evidence>
<dbReference type="GeneID" id="30202131"/>
<organism evidence="12 13">
    <name type="scientific">Wickerhamomyces anomalus (strain ATCC 58044 / CBS 1984 / NCYC 433 / NRRL Y-366-8)</name>
    <name type="common">Yeast</name>
    <name type="synonym">Hansenula anomala</name>
    <dbReference type="NCBI Taxonomy" id="683960"/>
    <lineage>
        <taxon>Eukaryota</taxon>
        <taxon>Fungi</taxon>
        <taxon>Dikarya</taxon>
        <taxon>Ascomycota</taxon>
        <taxon>Saccharomycotina</taxon>
        <taxon>Saccharomycetes</taxon>
        <taxon>Phaffomycetales</taxon>
        <taxon>Wickerhamomycetaceae</taxon>
        <taxon>Wickerhamomyces</taxon>
    </lineage>
</organism>
<feature type="region of interest" description="Disordered" evidence="11">
    <location>
        <begin position="79"/>
        <end position="121"/>
    </location>
</feature>
<dbReference type="Gene3D" id="2.20.25.190">
    <property type="match status" value="1"/>
</dbReference>
<evidence type="ECO:0000256" key="5">
    <source>
        <dbReference type="ARBA" id="ARBA00022771"/>
    </source>
</evidence>
<dbReference type="GO" id="GO:0000993">
    <property type="term" value="F:RNA polymerase II complex binding"/>
    <property type="evidence" value="ECO:0007669"/>
    <property type="project" value="EnsemblFungi"/>
</dbReference>
<keyword evidence="9 10" id="KW-0539">Nucleus</keyword>
<dbReference type="Proteomes" id="UP000094112">
    <property type="component" value="Unassembled WGS sequence"/>
</dbReference>
<dbReference type="PANTHER" id="PTHR20934:SF0">
    <property type="entry name" value="TRANSCRIPTION ELONGATION FACTOR 1 HOMOLOG"/>
    <property type="match status" value="1"/>
</dbReference>
<evidence type="ECO:0000256" key="11">
    <source>
        <dbReference type="SAM" id="MobiDB-lite"/>
    </source>
</evidence>
<dbReference type="GO" id="GO:0008270">
    <property type="term" value="F:zinc ion binding"/>
    <property type="evidence" value="ECO:0007669"/>
    <property type="project" value="UniProtKB-KW"/>
</dbReference>
<keyword evidence="4 10" id="KW-0479">Metal-binding</keyword>
<evidence type="ECO:0000313" key="13">
    <source>
        <dbReference type="Proteomes" id="UP000094112"/>
    </source>
</evidence>
<keyword evidence="8 10" id="KW-0804">Transcription</keyword>
<keyword evidence="7 10" id="KW-0805">Transcription regulation</keyword>
<keyword evidence="13" id="KW-1185">Reference proteome</keyword>
<dbReference type="AlphaFoldDB" id="A0A1E3P0K9"/>
<dbReference type="PANTHER" id="PTHR20934">
    <property type="entry name" value="TRANSCRIPTION ELONGATION FACTOR 1 HOMOLOG"/>
    <property type="match status" value="1"/>
</dbReference>
<comment type="similarity">
    <text evidence="3 10">Belongs to the ELOF1 family.</text>
</comment>
<accession>A0A1E3P0K9</accession>
<dbReference type="FunFam" id="2.20.25.190:FF:000001">
    <property type="entry name" value="Transcription elongation factor 1 homolog"/>
    <property type="match status" value="1"/>
</dbReference>
<dbReference type="STRING" id="683960.A0A1E3P0K9"/>
<dbReference type="GO" id="GO:0006368">
    <property type="term" value="P:transcription elongation by RNA polymerase II"/>
    <property type="evidence" value="ECO:0007669"/>
    <property type="project" value="EnsemblFungi"/>
</dbReference>
<evidence type="ECO:0000256" key="6">
    <source>
        <dbReference type="ARBA" id="ARBA00022833"/>
    </source>
</evidence>
<protein>
    <recommendedName>
        <fullName evidence="10">Transcription elongation factor 1 homolog</fullName>
    </recommendedName>
</protein>
<evidence type="ECO:0000256" key="9">
    <source>
        <dbReference type="ARBA" id="ARBA00023242"/>
    </source>
</evidence>
<dbReference type="GO" id="GO:0045815">
    <property type="term" value="P:transcription initiation-coupled chromatin remodeling"/>
    <property type="evidence" value="ECO:0007669"/>
    <property type="project" value="EnsemblFungi"/>
</dbReference>
<evidence type="ECO:0000256" key="8">
    <source>
        <dbReference type="ARBA" id="ARBA00023163"/>
    </source>
</evidence>
<dbReference type="SUPFAM" id="SSF57783">
    <property type="entry name" value="Zinc beta-ribbon"/>
    <property type="match status" value="1"/>
</dbReference>
<evidence type="ECO:0000313" key="12">
    <source>
        <dbReference type="EMBL" id="ODQ58858.1"/>
    </source>
</evidence>
<dbReference type="OrthoDB" id="445983at2759"/>
<evidence type="ECO:0000256" key="2">
    <source>
        <dbReference type="ARBA" id="ARBA00004123"/>
    </source>
</evidence>